<evidence type="ECO:0000313" key="3">
    <source>
        <dbReference type="Proteomes" id="UP000250321"/>
    </source>
</evidence>
<dbReference type="Proteomes" id="UP000250321">
    <property type="component" value="Unassembled WGS sequence"/>
</dbReference>
<name>A0A314Z4W1_PRUYE</name>
<feature type="region of interest" description="Disordered" evidence="1">
    <location>
        <begin position="52"/>
        <end position="91"/>
    </location>
</feature>
<reference evidence="2 3" key="1">
    <citation type="submission" date="2018-02" db="EMBL/GenBank/DDBJ databases">
        <title>Draft genome of wild Prunus yedoensis var. nudiflora.</title>
        <authorList>
            <person name="Baek S."/>
            <person name="Kim J.-H."/>
            <person name="Choi K."/>
            <person name="Kim G.-B."/>
            <person name="Cho A."/>
            <person name="Jang H."/>
            <person name="Shin C.-H."/>
            <person name="Yu H.-J."/>
            <person name="Mun J.-H."/>
        </authorList>
    </citation>
    <scope>NUCLEOTIDE SEQUENCE [LARGE SCALE GENOMIC DNA]</scope>
    <source>
        <strain evidence="3">cv. Jeju island</strain>
        <tissue evidence="2">Leaf</tissue>
    </source>
</reference>
<dbReference type="EMBL" id="PJQY01000192">
    <property type="protein sequence ID" value="PQQ16442.1"/>
    <property type="molecule type" value="Genomic_DNA"/>
</dbReference>
<sequence length="148" mass="16517">MHDAPETIEERLLAFTGLDLSEDLKGRQLRMMGHKSSETLASDTLLTKAGSNSCWRRHLPHQQPSDTGRGQQVNKDNWRSGKGGAEREEEARLRQMWEAAWELGLLGQGASVQQKENLRDTRMHNGSSNSSILGEAFQCSEKMGALLI</sequence>
<comment type="caution">
    <text evidence="2">The sequence shown here is derived from an EMBL/GenBank/DDBJ whole genome shotgun (WGS) entry which is preliminary data.</text>
</comment>
<proteinExistence type="predicted"/>
<keyword evidence="3" id="KW-1185">Reference proteome</keyword>
<feature type="compositionally biased region" description="Polar residues" evidence="1">
    <location>
        <begin position="62"/>
        <end position="75"/>
    </location>
</feature>
<gene>
    <name evidence="2" type="ORF">Pyn_11074</name>
</gene>
<organism evidence="2 3">
    <name type="scientific">Prunus yedoensis var. nudiflora</name>
    <dbReference type="NCBI Taxonomy" id="2094558"/>
    <lineage>
        <taxon>Eukaryota</taxon>
        <taxon>Viridiplantae</taxon>
        <taxon>Streptophyta</taxon>
        <taxon>Embryophyta</taxon>
        <taxon>Tracheophyta</taxon>
        <taxon>Spermatophyta</taxon>
        <taxon>Magnoliopsida</taxon>
        <taxon>eudicotyledons</taxon>
        <taxon>Gunneridae</taxon>
        <taxon>Pentapetalae</taxon>
        <taxon>rosids</taxon>
        <taxon>fabids</taxon>
        <taxon>Rosales</taxon>
        <taxon>Rosaceae</taxon>
        <taxon>Amygdaloideae</taxon>
        <taxon>Amygdaleae</taxon>
        <taxon>Prunus</taxon>
    </lineage>
</organism>
<evidence type="ECO:0000313" key="2">
    <source>
        <dbReference type="EMBL" id="PQQ16442.1"/>
    </source>
</evidence>
<feature type="compositionally biased region" description="Basic and acidic residues" evidence="1">
    <location>
        <begin position="76"/>
        <end position="91"/>
    </location>
</feature>
<accession>A0A314Z4W1</accession>
<protein>
    <submittedName>
        <fullName evidence="2">Uncharacterized protein</fullName>
    </submittedName>
</protein>
<dbReference type="AlphaFoldDB" id="A0A314Z4W1"/>
<evidence type="ECO:0000256" key="1">
    <source>
        <dbReference type="SAM" id="MobiDB-lite"/>
    </source>
</evidence>